<keyword evidence="3" id="KW-1185">Reference proteome</keyword>
<organism evidence="2 3">
    <name type="scientific">Fasciolopsis buskii</name>
    <dbReference type="NCBI Taxonomy" id="27845"/>
    <lineage>
        <taxon>Eukaryota</taxon>
        <taxon>Metazoa</taxon>
        <taxon>Spiralia</taxon>
        <taxon>Lophotrochozoa</taxon>
        <taxon>Platyhelminthes</taxon>
        <taxon>Trematoda</taxon>
        <taxon>Digenea</taxon>
        <taxon>Plagiorchiida</taxon>
        <taxon>Echinostomata</taxon>
        <taxon>Echinostomatoidea</taxon>
        <taxon>Fasciolidae</taxon>
        <taxon>Fasciolopsis</taxon>
    </lineage>
</organism>
<dbReference type="EMBL" id="LUCM01001526">
    <property type="protein sequence ID" value="KAA0198740.1"/>
    <property type="molecule type" value="Genomic_DNA"/>
</dbReference>
<feature type="region of interest" description="Disordered" evidence="1">
    <location>
        <begin position="370"/>
        <end position="406"/>
    </location>
</feature>
<proteinExistence type="predicted"/>
<feature type="region of interest" description="Disordered" evidence="1">
    <location>
        <begin position="1"/>
        <end position="24"/>
    </location>
</feature>
<feature type="region of interest" description="Disordered" evidence="1">
    <location>
        <begin position="120"/>
        <end position="144"/>
    </location>
</feature>
<feature type="compositionally biased region" description="Low complexity" evidence="1">
    <location>
        <begin position="278"/>
        <end position="287"/>
    </location>
</feature>
<reference evidence="2" key="1">
    <citation type="submission" date="2019-05" db="EMBL/GenBank/DDBJ databases">
        <title>Annotation for the trematode Fasciolopsis buski.</title>
        <authorList>
            <person name="Choi Y.-J."/>
        </authorList>
    </citation>
    <scope>NUCLEOTIDE SEQUENCE</scope>
    <source>
        <strain evidence="2">HT</strain>
        <tissue evidence="2">Whole worm</tissue>
    </source>
</reference>
<dbReference type="Proteomes" id="UP000728185">
    <property type="component" value="Unassembled WGS sequence"/>
</dbReference>
<evidence type="ECO:0000313" key="2">
    <source>
        <dbReference type="EMBL" id="KAA0198740.1"/>
    </source>
</evidence>
<feature type="region of interest" description="Disordered" evidence="1">
    <location>
        <begin position="182"/>
        <end position="290"/>
    </location>
</feature>
<feature type="non-terminal residue" evidence="2">
    <location>
        <position position="1"/>
    </location>
</feature>
<evidence type="ECO:0000313" key="3">
    <source>
        <dbReference type="Proteomes" id="UP000728185"/>
    </source>
</evidence>
<name>A0A8E0S102_9TREM</name>
<evidence type="ECO:0000256" key="1">
    <source>
        <dbReference type="SAM" id="MobiDB-lite"/>
    </source>
</evidence>
<feature type="compositionally biased region" description="Low complexity" evidence="1">
    <location>
        <begin position="211"/>
        <end position="222"/>
    </location>
</feature>
<dbReference type="AlphaFoldDB" id="A0A8E0S102"/>
<gene>
    <name evidence="2" type="ORF">FBUS_11881</name>
</gene>
<comment type="caution">
    <text evidence="2">The sequence shown here is derived from an EMBL/GenBank/DDBJ whole genome shotgun (WGS) entry which is preliminary data.</text>
</comment>
<feature type="compositionally biased region" description="Polar residues" evidence="1">
    <location>
        <begin position="182"/>
        <end position="193"/>
    </location>
</feature>
<sequence length="533" mass="58070">SEQPQQHGMIISSGLPPMNTHDAQGVPRTPMQTLMFHSNQPFANIPPPPGFENFPNPRSWPPTSLPMPPMFTDGAVGENGPTQFGFPPAIPGFRPPTPPMPMPWPPNTNMGTTVVTTVHTTTGTAGPVGSPPPHSGAHEDQNQSANMDQNLNNTMEVWRLRRISNPADTYEKFGAECIQQNWINPSTPSSNPTGDLYASDSAENEARWEFNSQNSQQDLSQSTGPLWSTKRSSKKFRCRSISPCGGGSSRKGSKRDTSGRKNVSATADQRSPRWMLNQQQQQQQQQQEGYMAENEPSMCFCHMLEPVCYPIFGVGQPGAMNWPGAFGCPFHFYPSPGIPTTTAATSPGPPMPPQLSPATMMPPGMPATATQGTTGAGGTKTTGSVEPDVVPMTVNRSGVPVSMNTVDKGTNTQERMKHAKNHRAVWGLVPIALRPLQHEVFTEQMENLEGLENWASIDLNATHPIQSVQMADWEDGRQKYHGRPGKGCGCDFACDCNDSSDSLLTAFLDETTKKFDVELNRLKTITKNGQQIS</sequence>
<accession>A0A8E0S102</accession>
<protein>
    <submittedName>
        <fullName evidence="2">Uncharacterized protein</fullName>
    </submittedName>
</protein>